<gene>
    <name evidence="2" type="ORF">H4683_002786</name>
</gene>
<dbReference type="EMBL" id="JADBEL010000015">
    <property type="protein sequence ID" value="MBE1555666.1"/>
    <property type="molecule type" value="Genomic_DNA"/>
</dbReference>
<keyword evidence="3" id="KW-1185">Reference proteome</keyword>
<organism evidence="2 3">
    <name type="scientific">Sporosarcina limicola</name>
    <dbReference type="NCBI Taxonomy" id="34101"/>
    <lineage>
        <taxon>Bacteria</taxon>
        <taxon>Bacillati</taxon>
        <taxon>Bacillota</taxon>
        <taxon>Bacilli</taxon>
        <taxon>Bacillales</taxon>
        <taxon>Caryophanaceae</taxon>
        <taxon>Sporosarcina</taxon>
    </lineage>
</organism>
<dbReference type="Pfam" id="PF14294">
    <property type="entry name" value="DUF4372"/>
    <property type="match status" value="1"/>
</dbReference>
<evidence type="ECO:0000259" key="1">
    <source>
        <dbReference type="Pfam" id="PF14294"/>
    </source>
</evidence>
<comment type="caution">
    <text evidence="2">The sequence shown here is derived from an EMBL/GenBank/DDBJ whole genome shotgun (WGS) entry which is preliminary data.</text>
</comment>
<feature type="domain" description="DUF4372" evidence="1">
    <location>
        <begin position="7"/>
        <end position="61"/>
    </location>
</feature>
<evidence type="ECO:0000313" key="3">
    <source>
        <dbReference type="Proteomes" id="UP000658225"/>
    </source>
</evidence>
<name>A0A927MKP3_9BACL</name>
<protein>
    <recommendedName>
        <fullName evidence="1">DUF4372 domain-containing protein</fullName>
    </recommendedName>
</protein>
<accession>A0A927MKP3</accession>
<dbReference type="RefSeq" id="WP_192599357.1">
    <property type="nucleotide sequence ID" value="NZ_JADBEL010000015.1"/>
</dbReference>
<reference evidence="2" key="1">
    <citation type="submission" date="2020-10" db="EMBL/GenBank/DDBJ databases">
        <title>Genomic Encyclopedia of Type Strains, Phase IV (KMG-IV): sequencing the most valuable type-strain genomes for metagenomic binning, comparative biology and taxonomic classification.</title>
        <authorList>
            <person name="Goeker M."/>
        </authorList>
    </citation>
    <scope>NUCLEOTIDE SEQUENCE</scope>
    <source>
        <strain evidence="2">DSM 13886</strain>
    </source>
</reference>
<dbReference type="AlphaFoldDB" id="A0A927MKP3"/>
<dbReference type="InterPro" id="IPR025399">
    <property type="entry name" value="DUF4372"/>
</dbReference>
<proteinExistence type="predicted"/>
<evidence type="ECO:0000313" key="2">
    <source>
        <dbReference type="EMBL" id="MBE1555666.1"/>
    </source>
</evidence>
<dbReference type="Proteomes" id="UP000658225">
    <property type="component" value="Unassembled WGS sequence"/>
</dbReference>
<feature type="non-terminal residue" evidence="2">
    <location>
        <position position="110"/>
    </location>
</feature>
<sequence length="110" mass="12764">MDKNNTKTTINELLKELDEKSFIRILNVMDLDKYVKKLTAYKFLQLLITAQVNKLDSLAHLSKFVRDGEDLHTQIEIDAISTSQLSRKQSMLSPEIFEKVFQHLVAEIQL</sequence>